<dbReference type="Proteomes" id="UP000030693">
    <property type="component" value="Unassembled WGS sequence"/>
</dbReference>
<feature type="compositionally biased region" description="Polar residues" evidence="1">
    <location>
        <begin position="229"/>
        <end position="241"/>
    </location>
</feature>
<evidence type="ECO:0000313" key="3">
    <source>
        <dbReference type="Proteomes" id="UP000030693"/>
    </source>
</evidence>
<feature type="region of interest" description="Disordered" evidence="1">
    <location>
        <begin position="181"/>
        <end position="200"/>
    </location>
</feature>
<keyword evidence="3" id="KW-1185">Reference proteome</keyword>
<feature type="region of interest" description="Disordered" evidence="1">
    <location>
        <begin position="229"/>
        <end position="250"/>
    </location>
</feature>
<dbReference type="RefSeq" id="XP_009496949.1">
    <property type="nucleotide sequence ID" value="XM_009498674.1"/>
</dbReference>
<feature type="region of interest" description="Disordered" evidence="1">
    <location>
        <begin position="264"/>
        <end position="313"/>
    </location>
</feature>
<dbReference type="EMBL" id="KB932208">
    <property type="protein sequence ID" value="KCV68517.1"/>
    <property type="molecule type" value="Genomic_DNA"/>
</dbReference>
<feature type="compositionally biased region" description="Pro residues" evidence="1">
    <location>
        <begin position="188"/>
        <end position="198"/>
    </location>
</feature>
<name>A0A058Z4U9_FONAL</name>
<feature type="compositionally biased region" description="Low complexity" evidence="1">
    <location>
        <begin position="359"/>
        <end position="380"/>
    </location>
</feature>
<sequence>MSSQSGTPPPLGLFVERWVSNPMSDWTTVDWMNSGILLDTCHHPHRDPDVPISLCLVCFSRHWFNFLEAHSFFFLPPAHYGGPLPAYVVPDYGSTAHLPGSELQLCHAPRLDVSPIVLAISLARAPGIGGSGAKADTAAAPAPAAAPATTTSAVERPAAPLRLFQALPFRVADPAVRSIPAAGGAATPPGPAPAPGAGPPAAAAAAAAAAAPGPPTTAATSLYFLLQSPPQDSNARSSAQNLRRRSRVRERVRKAAQLEFGYYDPANMPDLHLSSRPAPGGDGSGGDDPAGPAGSSTTPPPMPPVPPHQENYLYFPPRIRPIADVSAFCRAGAVAARRPSPPSKREPDTFPLSAMDAAQQHSQPQQQAQQQQQQQQQQRQ</sequence>
<feature type="compositionally biased region" description="Pro residues" evidence="1">
    <location>
        <begin position="298"/>
        <end position="307"/>
    </location>
</feature>
<dbReference type="AlphaFoldDB" id="A0A058Z4U9"/>
<proteinExistence type="predicted"/>
<organism evidence="2">
    <name type="scientific">Fonticula alba</name>
    <name type="common">Slime mold</name>
    <dbReference type="NCBI Taxonomy" id="691883"/>
    <lineage>
        <taxon>Eukaryota</taxon>
        <taxon>Rotosphaerida</taxon>
        <taxon>Fonticulaceae</taxon>
        <taxon>Fonticula</taxon>
    </lineage>
</organism>
<feature type="region of interest" description="Disordered" evidence="1">
    <location>
        <begin position="333"/>
        <end position="380"/>
    </location>
</feature>
<gene>
    <name evidence="2" type="ORF">H696_04809</name>
</gene>
<dbReference type="GeneID" id="20529534"/>
<reference evidence="2" key="1">
    <citation type="submission" date="2013-04" db="EMBL/GenBank/DDBJ databases">
        <title>The Genome Sequence of Fonticula alba ATCC 38817.</title>
        <authorList>
            <consortium name="The Broad Institute Genomics Platform"/>
            <person name="Russ C."/>
            <person name="Cuomo C."/>
            <person name="Burger G."/>
            <person name="Gray M.W."/>
            <person name="Holland P.W.H."/>
            <person name="King N."/>
            <person name="Lang F.B.F."/>
            <person name="Roger A.J."/>
            <person name="Ruiz-Trillo I."/>
            <person name="Brown M."/>
            <person name="Walker B."/>
            <person name="Young S."/>
            <person name="Zeng Q."/>
            <person name="Gargeya S."/>
            <person name="Fitzgerald M."/>
            <person name="Haas B."/>
            <person name="Abouelleil A."/>
            <person name="Allen A.W."/>
            <person name="Alvarado L."/>
            <person name="Arachchi H.M."/>
            <person name="Berlin A.M."/>
            <person name="Chapman S.B."/>
            <person name="Gainer-Dewar J."/>
            <person name="Goldberg J."/>
            <person name="Griggs A."/>
            <person name="Gujja S."/>
            <person name="Hansen M."/>
            <person name="Howarth C."/>
            <person name="Imamovic A."/>
            <person name="Ireland A."/>
            <person name="Larimer J."/>
            <person name="McCowan C."/>
            <person name="Murphy C."/>
            <person name="Pearson M."/>
            <person name="Poon T.W."/>
            <person name="Priest M."/>
            <person name="Roberts A."/>
            <person name="Saif S."/>
            <person name="Shea T."/>
            <person name="Sisk P."/>
            <person name="Sykes S."/>
            <person name="Wortman J."/>
            <person name="Nusbaum C."/>
            <person name="Birren B."/>
        </authorList>
    </citation>
    <scope>NUCLEOTIDE SEQUENCE [LARGE SCALE GENOMIC DNA]</scope>
    <source>
        <strain evidence="2">ATCC 38817</strain>
    </source>
</reference>
<evidence type="ECO:0000256" key="1">
    <source>
        <dbReference type="SAM" id="MobiDB-lite"/>
    </source>
</evidence>
<evidence type="ECO:0000313" key="2">
    <source>
        <dbReference type="EMBL" id="KCV68517.1"/>
    </source>
</evidence>
<protein>
    <submittedName>
        <fullName evidence="2">Uncharacterized protein</fullName>
    </submittedName>
</protein>
<accession>A0A058Z4U9</accession>